<dbReference type="Proteomes" id="UP001596494">
    <property type="component" value="Unassembled WGS sequence"/>
</dbReference>
<comment type="caution">
    <text evidence="1">The sequence shown here is derived from an EMBL/GenBank/DDBJ whole genome shotgun (WGS) entry which is preliminary data.</text>
</comment>
<sequence>MSCSALEKGIKAGRIRSKDKQPEIITVIQLLTLVNQLRWYAKPFIPKMNAVKEMNHRMYIGGRIDQSL</sequence>
<protein>
    <recommendedName>
        <fullName evidence="3">Transposase</fullName>
    </recommendedName>
</protein>
<evidence type="ECO:0008006" key="3">
    <source>
        <dbReference type="Google" id="ProtNLM"/>
    </source>
</evidence>
<dbReference type="EMBL" id="JBHTBY010000017">
    <property type="protein sequence ID" value="MFC7322584.1"/>
    <property type="molecule type" value="Genomic_DNA"/>
</dbReference>
<evidence type="ECO:0000313" key="1">
    <source>
        <dbReference type="EMBL" id="MFC7322584.1"/>
    </source>
</evidence>
<accession>A0ABW2K703</accession>
<dbReference type="RefSeq" id="WP_289215333.1">
    <property type="nucleotide sequence ID" value="NZ_JAPVRC010000002.1"/>
</dbReference>
<keyword evidence="2" id="KW-1185">Reference proteome</keyword>
<reference evidence="2" key="1">
    <citation type="journal article" date="2019" name="Int. J. Syst. Evol. Microbiol.">
        <title>The Global Catalogue of Microorganisms (GCM) 10K type strain sequencing project: providing services to taxonomists for standard genome sequencing and annotation.</title>
        <authorList>
            <consortium name="The Broad Institute Genomics Platform"/>
            <consortium name="The Broad Institute Genome Sequencing Center for Infectious Disease"/>
            <person name="Wu L."/>
            <person name="Ma J."/>
        </authorList>
    </citation>
    <scope>NUCLEOTIDE SEQUENCE [LARGE SCALE GENOMIC DNA]</scope>
    <source>
        <strain evidence="2">CCUG 73951</strain>
    </source>
</reference>
<evidence type="ECO:0000313" key="2">
    <source>
        <dbReference type="Proteomes" id="UP001596494"/>
    </source>
</evidence>
<name>A0ABW2K703_9BACI</name>
<gene>
    <name evidence="1" type="ORF">ACFQMN_17100</name>
</gene>
<organism evidence="1 2">
    <name type="scientific">Halobacillus campisalis</name>
    <dbReference type="NCBI Taxonomy" id="435909"/>
    <lineage>
        <taxon>Bacteria</taxon>
        <taxon>Bacillati</taxon>
        <taxon>Bacillota</taxon>
        <taxon>Bacilli</taxon>
        <taxon>Bacillales</taxon>
        <taxon>Bacillaceae</taxon>
        <taxon>Halobacillus</taxon>
    </lineage>
</organism>
<proteinExistence type="predicted"/>